<dbReference type="OrthoDB" id="10261375at2759"/>
<dbReference type="GeneID" id="106742011"/>
<evidence type="ECO:0000256" key="10">
    <source>
        <dbReference type="ARBA" id="ARBA00047984"/>
    </source>
</evidence>
<dbReference type="Pfam" id="PF00270">
    <property type="entry name" value="DEAD"/>
    <property type="match status" value="1"/>
</dbReference>
<evidence type="ECO:0000313" key="19">
    <source>
        <dbReference type="RefSeq" id="XP_014470054.1"/>
    </source>
</evidence>
<evidence type="ECO:0000259" key="16">
    <source>
        <dbReference type="PROSITE" id="PS51195"/>
    </source>
</evidence>
<feature type="region of interest" description="Disordered" evidence="13">
    <location>
        <begin position="719"/>
        <end position="775"/>
    </location>
</feature>
<protein>
    <recommendedName>
        <fullName evidence="3">RNA helicase</fullName>
        <ecNumber evidence="3">3.6.4.13</ecNumber>
    </recommendedName>
</protein>
<dbReference type="EC" id="3.6.4.13" evidence="3"/>
<dbReference type="PROSITE" id="PS00039">
    <property type="entry name" value="DEAD_ATP_HELICASE"/>
    <property type="match status" value="1"/>
</dbReference>
<dbReference type="InterPro" id="IPR012541">
    <property type="entry name" value="DBP10_C"/>
</dbReference>
<dbReference type="CDD" id="cd17959">
    <property type="entry name" value="DEADc_DDX54"/>
    <property type="match status" value="1"/>
</dbReference>
<comment type="catalytic activity">
    <reaction evidence="10">
        <text>ATP + H2O = ADP + phosphate + H(+)</text>
        <dbReference type="Rhea" id="RHEA:13065"/>
        <dbReference type="ChEBI" id="CHEBI:15377"/>
        <dbReference type="ChEBI" id="CHEBI:15378"/>
        <dbReference type="ChEBI" id="CHEBI:30616"/>
        <dbReference type="ChEBI" id="CHEBI:43474"/>
        <dbReference type="ChEBI" id="CHEBI:456216"/>
        <dbReference type="EC" id="3.6.4.13"/>
    </reaction>
</comment>
<dbReference type="SUPFAM" id="SSF52540">
    <property type="entry name" value="P-loop containing nucleoside triphosphate hydrolases"/>
    <property type="match status" value="1"/>
</dbReference>
<dbReference type="InterPro" id="IPR027417">
    <property type="entry name" value="P-loop_NTPase"/>
</dbReference>
<evidence type="ECO:0000313" key="17">
    <source>
        <dbReference type="Proteomes" id="UP000515204"/>
    </source>
</evidence>
<evidence type="ECO:0000313" key="18">
    <source>
        <dbReference type="RefSeq" id="XP_014470053.1"/>
    </source>
</evidence>
<dbReference type="SMART" id="SM00487">
    <property type="entry name" value="DEXDc"/>
    <property type="match status" value="1"/>
</dbReference>
<keyword evidence="17" id="KW-1185">Reference proteome</keyword>
<dbReference type="SMART" id="SM01123">
    <property type="entry name" value="DBP10CT"/>
    <property type="match status" value="1"/>
</dbReference>
<dbReference type="PANTHER" id="PTHR47959">
    <property type="entry name" value="ATP-DEPENDENT RNA HELICASE RHLE-RELATED"/>
    <property type="match status" value="1"/>
</dbReference>
<evidence type="ECO:0000256" key="12">
    <source>
        <dbReference type="RuleBase" id="RU000492"/>
    </source>
</evidence>
<evidence type="ECO:0000256" key="5">
    <source>
        <dbReference type="ARBA" id="ARBA00022801"/>
    </source>
</evidence>
<dbReference type="FunFam" id="3.40.50.300:FF:000865">
    <property type="entry name" value="ATP-dependent RNA helicase DDX54"/>
    <property type="match status" value="1"/>
</dbReference>
<feature type="domain" description="Helicase C-terminal" evidence="15">
    <location>
        <begin position="267"/>
        <end position="411"/>
    </location>
</feature>
<feature type="compositionally biased region" description="Basic and acidic residues" evidence="13">
    <location>
        <begin position="726"/>
        <end position="744"/>
    </location>
</feature>
<dbReference type="AlphaFoldDB" id="A0A6P3WWQ7"/>
<evidence type="ECO:0000256" key="8">
    <source>
        <dbReference type="ARBA" id="ARBA00022884"/>
    </source>
</evidence>
<evidence type="ECO:0000313" key="20">
    <source>
        <dbReference type="RefSeq" id="XP_014470055.1"/>
    </source>
</evidence>
<dbReference type="GO" id="GO:0010468">
    <property type="term" value="P:regulation of gene expression"/>
    <property type="evidence" value="ECO:0007669"/>
    <property type="project" value="UniProtKB-ARBA"/>
</dbReference>
<dbReference type="GO" id="GO:0003724">
    <property type="term" value="F:RNA helicase activity"/>
    <property type="evidence" value="ECO:0007669"/>
    <property type="project" value="UniProtKB-EC"/>
</dbReference>
<dbReference type="Pfam" id="PF00271">
    <property type="entry name" value="Helicase_C"/>
    <property type="match status" value="1"/>
</dbReference>
<evidence type="ECO:0000256" key="2">
    <source>
        <dbReference type="ARBA" id="ARBA00010379"/>
    </source>
</evidence>
<keyword evidence="4 12" id="KW-0547">Nucleotide-binding</keyword>
<dbReference type="InterPro" id="IPR033517">
    <property type="entry name" value="DDX54/DBP10_DEAD-box_helicase"/>
</dbReference>
<dbReference type="RefSeq" id="XP_014470054.1">
    <property type="nucleotide sequence ID" value="XM_014614568.1"/>
</dbReference>
<dbReference type="PROSITE" id="PS51192">
    <property type="entry name" value="HELICASE_ATP_BIND_1"/>
    <property type="match status" value="1"/>
</dbReference>
<evidence type="ECO:0000256" key="13">
    <source>
        <dbReference type="SAM" id="MobiDB-lite"/>
    </source>
</evidence>
<dbReference type="InterPro" id="IPR050079">
    <property type="entry name" value="DEAD_box_RNA_helicase"/>
</dbReference>
<reference evidence="18 19" key="1">
    <citation type="submission" date="2025-04" db="UniProtKB">
        <authorList>
            <consortium name="RefSeq"/>
        </authorList>
    </citation>
    <scope>IDENTIFICATION</scope>
</reference>
<dbReference type="InterPro" id="IPR001650">
    <property type="entry name" value="Helicase_C-like"/>
</dbReference>
<dbReference type="InterPro" id="IPR014014">
    <property type="entry name" value="RNA_helicase_DEAD_Q_motif"/>
</dbReference>
<evidence type="ECO:0000256" key="11">
    <source>
        <dbReference type="PROSITE-ProRule" id="PRU00552"/>
    </source>
</evidence>
<dbReference type="InterPro" id="IPR000629">
    <property type="entry name" value="RNA-helicase_DEAD-box_CS"/>
</dbReference>
<accession>A0A6P3WWQ7</accession>
<evidence type="ECO:0000256" key="9">
    <source>
        <dbReference type="ARBA" id="ARBA00023242"/>
    </source>
</evidence>
<evidence type="ECO:0000259" key="15">
    <source>
        <dbReference type="PROSITE" id="PS51194"/>
    </source>
</evidence>
<evidence type="ECO:0000256" key="7">
    <source>
        <dbReference type="ARBA" id="ARBA00022840"/>
    </source>
</evidence>
<keyword evidence="6 12" id="KW-0347">Helicase</keyword>
<proteinExistence type="inferred from homology"/>
<organism evidence="17 19">
    <name type="scientific">Dinoponera quadriceps</name>
    <name type="common">South American ant</name>
    <dbReference type="NCBI Taxonomy" id="609295"/>
    <lineage>
        <taxon>Eukaryota</taxon>
        <taxon>Metazoa</taxon>
        <taxon>Ecdysozoa</taxon>
        <taxon>Arthropoda</taxon>
        <taxon>Hexapoda</taxon>
        <taxon>Insecta</taxon>
        <taxon>Pterygota</taxon>
        <taxon>Neoptera</taxon>
        <taxon>Endopterygota</taxon>
        <taxon>Hymenoptera</taxon>
        <taxon>Apocrita</taxon>
        <taxon>Aculeata</taxon>
        <taxon>Formicoidea</taxon>
        <taxon>Formicidae</taxon>
        <taxon>Ponerinae</taxon>
        <taxon>Ponerini</taxon>
        <taxon>Dinoponera</taxon>
    </lineage>
</organism>
<dbReference type="SMART" id="SM00490">
    <property type="entry name" value="HELICc"/>
    <property type="match status" value="1"/>
</dbReference>
<evidence type="ECO:0000256" key="1">
    <source>
        <dbReference type="ARBA" id="ARBA00004604"/>
    </source>
</evidence>
<dbReference type="InterPro" id="IPR011545">
    <property type="entry name" value="DEAD/DEAH_box_helicase_dom"/>
</dbReference>
<name>A0A6P3WWQ7_DINQU</name>
<dbReference type="RefSeq" id="XP_014470053.1">
    <property type="nucleotide sequence ID" value="XM_014614567.1"/>
</dbReference>
<dbReference type="Pfam" id="PF08147">
    <property type="entry name" value="DBP10CT"/>
    <property type="match status" value="1"/>
</dbReference>
<dbReference type="GO" id="GO:0005524">
    <property type="term" value="F:ATP binding"/>
    <property type="evidence" value="ECO:0007669"/>
    <property type="project" value="UniProtKB-KW"/>
</dbReference>
<keyword evidence="7 12" id="KW-0067">ATP-binding</keyword>
<keyword evidence="9" id="KW-0539">Nucleus</keyword>
<dbReference type="PROSITE" id="PS51195">
    <property type="entry name" value="Q_MOTIF"/>
    <property type="match status" value="1"/>
</dbReference>
<gene>
    <name evidence="18 19 20" type="primary">LOC106742011</name>
</gene>
<dbReference type="CDD" id="cd18787">
    <property type="entry name" value="SF2_C_DEAD"/>
    <property type="match status" value="1"/>
</dbReference>
<evidence type="ECO:0000259" key="14">
    <source>
        <dbReference type="PROSITE" id="PS51192"/>
    </source>
</evidence>
<dbReference type="GO" id="GO:0005730">
    <property type="term" value="C:nucleolus"/>
    <property type="evidence" value="ECO:0007669"/>
    <property type="project" value="UniProtKB-SubCell"/>
</dbReference>
<dbReference type="InterPro" id="IPR014001">
    <property type="entry name" value="Helicase_ATP-bd"/>
</dbReference>
<dbReference type="Gene3D" id="3.40.50.300">
    <property type="entry name" value="P-loop containing nucleotide triphosphate hydrolases"/>
    <property type="match status" value="2"/>
</dbReference>
<sequence>MKEVDLVGFADAISDNEDTEIANIKKKASKKSGGFQSMALSYPVLKGIVKRGYKIPTPIQRKTIPLALEGRDIVAMARTGSGKTACFLIPLFEKLKARLAKSGARALILSPTRELALQTLKFIKELGKFTGLKAAVVLGGDNIDDQFSAIHGNPDIIVATPGRFLHICVEMDLQLKNIEYVVFDEADRLFEMGFGVQIHEIVNRLPQSRQTLLFSATLPKVLVDFAKAGLSDPVLLRLDVESKLPEGLELSFITCRPEEKLAVLLCLLKRVIKADSQIIIFTETMHHVEYIHQILDKAGISNTFIYSNLDPSARKINTAKFQTGKVKILVVTDVAARGIDIPHLDCVINFNFPAKSKLFVHRVGRCARAGRAGTAYNIVSADEYPYLLDLHLFLGRPLLIISATKSNKNMESAVGKMPQTMIEEELAELINWHDSSTDLTNMQKVCNNAYQQYVRSRQGASTESVKRVKELRINEAGVLPQYSDLSSNATDLISRMKNYRPQGTIFEIGTKTSSIDYQVMKTKRAFHKENILNFHKKIEERKVGETNAESELQKVNLPSSNAEEINAAFDTVVVPKKRSGDNLYKISKKKKRQMKRDEEFYIPYSAPDKHTENGLAVNTFNTEADKAQMDLTADNEQSRHLQTQLKKWDRKKKKMITVDKNPKAGKILTESGVWIPATYKTNRYNMWKEKSKIEEAEEDDSGEEESPQMKKLCTTAHTHWARHNQKLKDKMKAKSELKRPEQILKARKLLERKRKRNGRKNRKGHKGQKNSRNKH</sequence>
<dbReference type="GO" id="GO:0005829">
    <property type="term" value="C:cytosol"/>
    <property type="evidence" value="ECO:0007669"/>
    <property type="project" value="TreeGrafter"/>
</dbReference>
<dbReference type="Proteomes" id="UP000515204">
    <property type="component" value="Unplaced"/>
</dbReference>
<feature type="short sequence motif" description="Q motif" evidence="11">
    <location>
        <begin position="33"/>
        <end position="61"/>
    </location>
</feature>
<dbReference type="GO" id="GO:0016787">
    <property type="term" value="F:hydrolase activity"/>
    <property type="evidence" value="ECO:0007669"/>
    <property type="project" value="UniProtKB-KW"/>
</dbReference>
<comment type="subcellular location">
    <subcellularLocation>
        <location evidence="1">Nucleus</location>
        <location evidence="1">Nucleolus</location>
    </subcellularLocation>
</comment>
<dbReference type="PROSITE" id="PS51194">
    <property type="entry name" value="HELICASE_CTER"/>
    <property type="match status" value="1"/>
</dbReference>
<dbReference type="PANTHER" id="PTHR47959:SF8">
    <property type="entry name" value="RNA HELICASE"/>
    <property type="match status" value="1"/>
</dbReference>
<keyword evidence="5 12" id="KW-0378">Hydrolase</keyword>
<evidence type="ECO:0000256" key="6">
    <source>
        <dbReference type="ARBA" id="ARBA00022806"/>
    </source>
</evidence>
<feature type="domain" description="Helicase ATP-binding" evidence="14">
    <location>
        <begin position="64"/>
        <end position="236"/>
    </location>
</feature>
<dbReference type="GO" id="GO:0003723">
    <property type="term" value="F:RNA binding"/>
    <property type="evidence" value="ECO:0007669"/>
    <property type="project" value="UniProtKB-KW"/>
</dbReference>
<evidence type="ECO:0000256" key="4">
    <source>
        <dbReference type="ARBA" id="ARBA00022741"/>
    </source>
</evidence>
<comment type="similarity">
    <text evidence="2">Belongs to the DEAD box helicase family. DDX54/DBP10 subfamily.</text>
</comment>
<dbReference type="RefSeq" id="XP_014470055.1">
    <property type="nucleotide sequence ID" value="XM_014614569.1"/>
</dbReference>
<evidence type="ECO:0000256" key="3">
    <source>
        <dbReference type="ARBA" id="ARBA00012552"/>
    </source>
</evidence>
<feature type="compositionally biased region" description="Basic residues" evidence="13">
    <location>
        <begin position="745"/>
        <end position="775"/>
    </location>
</feature>
<keyword evidence="8" id="KW-0694">RNA-binding</keyword>
<dbReference type="KEGG" id="dqu:106742011"/>
<feature type="domain" description="DEAD-box RNA helicase Q" evidence="16">
    <location>
        <begin position="33"/>
        <end position="61"/>
    </location>
</feature>